<dbReference type="InterPro" id="IPR001789">
    <property type="entry name" value="Sig_transdc_resp-reg_receiver"/>
</dbReference>
<dbReference type="InterPro" id="IPR004358">
    <property type="entry name" value="Sig_transdc_His_kin-like_C"/>
</dbReference>
<feature type="modified residue" description="4-aspartylphosphate" evidence="15">
    <location>
        <position position="852"/>
    </location>
</feature>
<organism evidence="21 22">
    <name type="scientific">Flavobacterium rakeshii</name>
    <dbReference type="NCBI Taxonomy" id="1038845"/>
    <lineage>
        <taxon>Bacteria</taxon>
        <taxon>Pseudomonadati</taxon>
        <taxon>Bacteroidota</taxon>
        <taxon>Flavobacteriia</taxon>
        <taxon>Flavobacteriales</taxon>
        <taxon>Flavobacteriaceae</taxon>
        <taxon>Flavobacterium</taxon>
    </lineage>
</organism>
<dbReference type="Gene3D" id="1.10.287.130">
    <property type="match status" value="1"/>
</dbReference>
<dbReference type="FunFam" id="2.10.70.100:FF:000001">
    <property type="entry name" value="Sensory transduction histidine kinase"/>
    <property type="match status" value="1"/>
</dbReference>
<dbReference type="CDD" id="cd00130">
    <property type="entry name" value="PAS"/>
    <property type="match status" value="2"/>
</dbReference>
<dbReference type="PROSITE" id="PS50110">
    <property type="entry name" value="RESPONSE_REGULATORY"/>
    <property type="match status" value="2"/>
</dbReference>
<dbReference type="InterPro" id="IPR003594">
    <property type="entry name" value="HATPase_dom"/>
</dbReference>
<evidence type="ECO:0000259" key="19">
    <source>
        <dbReference type="PROSITE" id="PS50112"/>
    </source>
</evidence>
<feature type="transmembrane region" description="Helical" evidence="16">
    <location>
        <begin position="247"/>
        <end position="272"/>
    </location>
</feature>
<keyword evidence="10" id="KW-0547">Nucleotide-binding</keyword>
<dbReference type="CDD" id="cd16922">
    <property type="entry name" value="HATPase_EvgS-ArcB-TorS-like"/>
    <property type="match status" value="1"/>
</dbReference>
<dbReference type="InterPro" id="IPR005467">
    <property type="entry name" value="His_kinase_dom"/>
</dbReference>
<dbReference type="AlphaFoldDB" id="A0A6N8HF86"/>
<dbReference type="SMART" id="SM00388">
    <property type="entry name" value="HisKA"/>
    <property type="match status" value="1"/>
</dbReference>
<evidence type="ECO:0000313" key="21">
    <source>
        <dbReference type="EMBL" id="MUV04384.1"/>
    </source>
</evidence>
<dbReference type="SUPFAM" id="SSF47384">
    <property type="entry name" value="Homodimeric domain of signal transducing histidine kinase"/>
    <property type="match status" value="1"/>
</dbReference>
<dbReference type="InterPro" id="IPR011006">
    <property type="entry name" value="CheY-like_superfamily"/>
</dbReference>
<feature type="transmembrane region" description="Helical" evidence="16">
    <location>
        <begin position="45"/>
        <end position="63"/>
    </location>
</feature>
<dbReference type="Gene3D" id="2.10.70.100">
    <property type="match status" value="1"/>
</dbReference>
<feature type="domain" description="PAC" evidence="20">
    <location>
        <begin position="492"/>
        <end position="544"/>
    </location>
</feature>
<evidence type="ECO:0000256" key="5">
    <source>
        <dbReference type="ARBA" id="ARBA00022519"/>
    </source>
</evidence>
<dbReference type="InterPro" id="IPR013655">
    <property type="entry name" value="PAS_fold_3"/>
</dbReference>
<keyword evidence="7" id="KW-0808">Transferase</keyword>
<dbReference type="NCBIfam" id="TIGR00229">
    <property type="entry name" value="sensory_box"/>
    <property type="match status" value="1"/>
</dbReference>
<dbReference type="InterPro" id="IPR000014">
    <property type="entry name" value="PAS"/>
</dbReference>
<evidence type="ECO:0000259" key="20">
    <source>
        <dbReference type="PROSITE" id="PS50113"/>
    </source>
</evidence>
<feature type="domain" description="PAS" evidence="19">
    <location>
        <begin position="289"/>
        <end position="365"/>
    </location>
</feature>
<feature type="transmembrane region" description="Helical" evidence="16">
    <location>
        <begin position="12"/>
        <end position="33"/>
    </location>
</feature>
<evidence type="ECO:0000259" key="17">
    <source>
        <dbReference type="PROSITE" id="PS50109"/>
    </source>
</evidence>
<evidence type="ECO:0000256" key="16">
    <source>
        <dbReference type="SAM" id="Phobius"/>
    </source>
</evidence>
<feature type="transmembrane region" description="Helical" evidence="16">
    <location>
        <begin position="224"/>
        <end position="241"/>
    </location>
</feature>
<dbReference type="PROSITE" id="PS50113">
    <property type="entry name" value="PAC"/>
    <property type="match status" value="1"/>
</dbReference>
<keyword evidence="4" id="KW-1003">Cell membrane</keyword>
<comment type="caution">
    <text evidence="21">The sequence shown here is derived from an EMBL/GenBank/DDBJ whole genome shotgun (WGS) entry which is preliminary data.</text>
</comment>
<reference evidence="21 22" key="1">
    <citation type="submission" date="2019-12" db="EMBL/GenBank/DDBJ databases">
        <authorList>
            <person name="Sun J.-Q."/>
        </authorList>
    </citation>
    <scope>NUCLEOTIDE SEQUENCE [LARGE SCALE GENOMIC DNA]</scope>
    <source>
        <strain evidence="21 22">JCM 17928</strain>
    </source>
</reference>
<dbReference type="Pfam" id="PF08447">
    <property type="entry name" value="PAS_3"/>
    <property type="match status" value="1"/>
</dbReference>
<evidence type="ECO:0000259" key="18">
    <source>
        <dbReference type="PROSITE" id="PS50110"/>
    </source>
</evidence>
<evidence type="ECO:0000256" key="1">
    <source>
        <dbReference type="ARBA" id="ARBA00000085"/>
    </source>
</evidence>
<dbReference type="SMART" id="SM00448">
    <property type="entry name" value="REC"/>
    <property type="match status" value="2"/>
</dbReference>
<feature type="domain" description="Response regulatory" evidence="18">
    <location>
        <begin position="952"/>
        <end position="1072"/>
    </location>
</feature>
<dbReference type="CDD" id="cd00082">
    <property type="entry name" value="HisKA"/>
    <property type="match status" value="1"/>
</dbReference>
<dbReference type="SMART" id="SM00091">
    <property type="entry name" value="PAS"/>
    <property type="match status" value="2"/>
</dbReference>
<dbReference type="EC" id="2.7.13.3" evidence="3"/>
<dbReference type="PROSITE" id="PS50112">
    <property type="entry name" value="PAS"/>
    <property type="match status" value="2"/>
</dbReference>
<dbReference type="GO" id="GO:0005524">
    <property type="term" value="F:ATP binding"/>
    <property type="evidence" value="ECO:0007669"/>
    <property type="project" value="UniProtKB-KW"/>
</dbReference>
<keyword evidence="22" id="KW-1185">Reference proteome</keyword>
<protein>
    <recommendedName>
        <fullName evidence="3">histidine kinase</fullName>
        <ecNumber evidence="3">2.7.13.3</ecNumber>
    </recommendedName>
</protein>
<evidence type="ECO:0000256" key="12">
    <source>
        <dbReference type="ARBA" id="ARBA00022840"/>
    </source>
</evidence>
<dbReference type="SMART" id="SM00387">
    <property type="entry name" value="HATPase_c"/>
    <property type="match status" value="1"/>
</dbReference>
<dbReference type="SUPFAM" id="SSF55785">
    <property type="entry name" value="PYP-like sensor domain (PAS domain)"/>
    <property type="match status" value="2"/>
</dbReference>
<keyword evidence="8 16" id="KW-0812">Transmembrane</keyword>
<dbReference type="Gene3D" id="3.30.565.10">
    <property type="entry name" value="Histidine kinase-like ATPase, C-terminal domain"/>
    <property type="match status" value="1"/>
</dbReference>
<dbReference type="Pfam" id="PF00512">
    <property type="entry name" value="HisKA"/>
    <property type="match status" value="1"/>
</dbReference>
<dbReference type="OrthoDB" id="9811889at2"/>
<evidence type="ECO:0000256" key="6">
    <source>
        <dbReference type="ARBA" id="ARBA00022553"/>
    </source>
</evidence>
<dbReference type="SUPFAM" id="SSF52172">
    <property type="entry name" value="CheY-like"/>
    <property type="match status" value="2"/>
</dbReference>
<feature type="domain" description="Histidine kinase" evidence="17">
    <location>
        <begin position="562"/>
        <end position="785"/>
    </location>
</feature>
<dbReference type="PANTHER" id="PTHR45339:SF5">
    <property type="entry name" value="HISTIDINE KINASE"/>
    <property type="match status" value="1"/>
</dbReference>
<evidence type="ECO:0000256" key="13">
    <source>
        <dbReference type="ARBA" id="ARBA00022989"/>
    </source>
</evidence>
<dbReference type="InterPro" id="IPR036097">
    <property type="entry name" value="HisK_dim/P_sf"/>
</dbReference>
<evidence type="ECO:0000313" key="22">
    <source>
        <dbReference type="Proteomes" id="UP000433945"/>
    </source>
</evidence>
<comment type="subcellular location">
    <subcellularLocation>
        <location evidence="2">Cell inner membrane</location>
        <topology evidence="2">Multi-pass membrane protein</topology>
    </subcellularLocation>
</comment>
<comment type="catalytic activity">
    <reaction evidence="1">
        <text>ATP + protein L-histidine = ADP + protein N-phospho-L-histidine.</text>
        <dbReference type="EC" id="2.7.13.3"/>
    </reaction>
</comment>
<sequence length="1074" mass="121676">MVKVNLYQKFIRYIAFVLCCVSLLAILGWIFHIEIFTQIHSELPTMKFNTAFCFLLLAFVIFCTREGRCSKISMVLNLLLFTIAFVTFLQDAGDFNLGIDQLAATDHKGVAKGNPTPGRMSMATSLCFTLLSISLGLVRFNNDKAKRGASYLSLVVIVISFFAIVTFIYNIPTFDKVRFISSMAIHTAIGFFIAGLAITLTIPKHGITELFTSKRIGSFMIRRLFFQLTVVSLLLSYLILYCYREGYFAADFSIAMVAVIVIFATLVLLVVVSRSMNSIDREKRAAEEELNIIHMYLNTTPDPLIVVNKQGTIELTNSLMSEVFGYTEDELKGKTMDSLIPVRYHSEYKKHLEYYFEYINAVEKNEKEYYSSSVIEIYANKRNGEEFPVEMTLNSTWSPRGFITVAAFRDVTRRVNAENKLQAALEASIIGIWDYDILQGEVYWDETMYKLYGTSNNIKESIYELWTKRVHPDDKNKIETLLNDSIAGHSVYDTDFRIVLTDGTIRHIRAKGTVYRDENKKPVRMLGTNWDITGQKTLEASLIEAKKAAESASKSKSEFLANMSHEIRTPLNGIIGFTDLLIKTPLNESQSEYLKNVNNSANLLLDVINDILDFSKIEAGKLELHYEEVDVYELCEQTIDVIRHQAEQKKLEVLLNIPPDIQRYVYADPVRLRQILTNLLSNAIKFTHTGEIELHLESRIAEEDENKTYFQFSVRDTGVGIASDKLSKIFGAFDQEDSSTTRKYGGTGLGLTISNKLLALMGSKLNVESELNKGSEFSFEVQFEIPDGKLTDKTAFFRNVKKVLVVDDNESNRRILEVMLAEMNIESLLANNGIEAMELLEKHKDFDFAIVDYNMPYMSGTDLISQIRNTLNLSADDLPIMLLHSTADDDIIFKAIKDYNINFNYTKPIHSGKLKTVLDRLANYSTATAATVNSKAISSQDETVSFSGENTTILVAEDNPVNQLLAREILMKIVPDANLIIAENGKEAVEMYQTKNPDIVFMDIQMPEMSGLDATKKIREIESQQDKHIPIIALTARVLNGERETCIEYGMDDYLSKPIILDRVKTIVETYLLK</sequence>
<dbReference type="GO" id="GO:0005886">
    <property type="term" value="C:plasma membrane"/>
    <property type="evidence" value="ECO:0007669"/>
    <property type="project" value="UniProtKB-SubCell"/>
</dbReference>
<evidence type="ECO:0000256" key="8">
    <source>
        <dbReference type="ARBA" id="ARBA00022692"/>
    </source>
</evidence>
<evidence type="ECO:0000256" key="11">
    <source>
        <dbReference type="ARBA" id="ARBA00022777"/>
    </source>
</evidence>
<dbReference type="Pfam" id="PF00072">
    <property type="entry name" value="Response_reg"/>
    <property type="match status" value="2"/>
</dbReference>
<evidence type="ECO:0000256" key="14">
    <source>
        <dbReference type="ARBA" id="ARBA00023136"/>
    </source>
</evidence>
<evidence type="ECO:0000256" key="4">
    <source>
        <dbReference type="ARBA" id="ARBA00022475"/>
    </source>
</evidence>
<feature type="modified residue" description="4-aspartylphosphate" evidence="15">
    <location>
        <position position="1003"/>
    </location>
</feature>
<evidence type="ECO:0000256" key="7">
    <source>
        <dbReference type="ARBA" id="ARBA00022679"/>
    </source>
</evidence>
<feature type="transmembrane region" description="Helical" evidence="16">
    <location>
        <begin position="150"/>
        <end position="171"/>
    </location>
</feature>
<keyword evidence="13 16" id="KW-1133">Transmembrane helix</keyword>
<dbReference type="SUPFAM" id="SSF55874">
    <property type="entry name" value="ATPase domain of HSP90 chaperone/DNA topoisomerase II/histidine kinase"/>
    <property type="match status" value="1"/>
</dbReference>
<proteinExistence type="predicted"/>
<keyword evidence="5" id="KW-0997">Cell inner membrane</keyword>
<dbReference type="Pfam" id="PF02518">
    <property type="entry name" value="HATPase_c"/>
    <property type="match status" value="1"/>
</dbReference>
<keyword evidence="6 15" id="KW-0597">Phosphoprotein</keyword>
<dbReference type="InterPro" id="IPR035965">
    <property type="entry name" value="PAS-like_dom_sf"/>
</dbReference>
<keyword evidence="9" id="KW-0677">Repeat</keyword>
<dbReference type="EMBL" id="WOWP01000045">
    <property type="protein sequence ID" value="MUV04384.1"/>
    <property type="molecule type" value="Genomic_DNA"/>
</dbReference>
<evidence type="ECO:0000256" key="2">
    <source>
        <dbReference type="ARBA" id="ARBA00004429"/>
    </source>
</evidence>
<dbReference type="FunFam" id="1.10.287.130:FF:000003">
    <property type="entry name" value="Histidine kinase"/>
    <property type="match status" value="1"/>
</dbReference>
<dbReference type="InterPro" id="IPR036890">
    <property type="entry name" value="HATPase_C_sf"/>
</dbReference>
<evidence type="ECO:0000256" key="9">
    <source>
        <dbReference type="ARBA" id="ARBA00022737"/>
    </source>
</evidence>
<evidence type="ECO:0000256" key="3">
    <source>
        <dbReference type="ARBA" id="ARBA00012438"/>
    </source>
</evidence>
<accession>A0A6N8HF86</accession>
<dbReference type="Gene3D" id="3.40.50.2300">
    <property type="match status" value="2"/>
</dbReference>
<dbReference type="CDD" id="cd17546">
    <property type="entry name" value="REC_hyHK_CKI1_RcsC-like"/>
    <property type="match status" value="1"/>
</dbReference>
<gene>
    <name evidence="21" type="ORF">GN157_11760</name>
</gene>
<dbReference type="PROSITE" id="PS50109">
    <property type="entry name" value="HIS_KIN"/>
    <property type="match status" value="1"/>
</dbReference>
<name>A0A6N8HF86_9FLAO</name>
<dbReference type="Gene3D" id="3.30.450.20">
    <property type="entry name" value="PAS domain"/>
    <property type="match status" value="2"/>
</dbReference>
<dbReference type="Pfam" id="PF13426">
    <property type="entry name" value="PAS_9"/>
    <property type="match status" value="1"/>
</dbReference>
<keyword evidence="11" id="KW-0418">Kinase</keyword>
<evidence type="ECO:0000256" key="10">
    <source>
        <dbReference type="ARBA" id="ARBA00022741"/>
    </source>
</evidence>
<feature type="domain" description="PAS" evidence="19">
    <location>
        <begin position="417"/>
        <end position="489"/>
    </location>
</feature>
<dbReference type="FunFam" id="3.30.565.10:FF:000010">
    <property type="entry name" value="Sensor histidine kinase RcsC"/>
    <property type="match status" value="1"/>
</dbReference>
<keyword evidence="14 16" id="KW-0472">Membrane</keyword>
<dbReference type="PANTHER" id="PTHR45339">
    <property type="entry name" value="HYBRID SIGNAL TRANSDUCTION HISTIDINE KINASE J"/>
    <property type="match status" value="1"/>
</dbReference>
<evidence type="ECO:0000256" key="15">
    <source>
        <dbReference type="PROSITE-ProRule" id="PRU00169"/>
    </source>
</evidence>
<feature type="domain" description="Response regulatory" evidence="18">
    <location>
        <begin position="802"/>
        <end position="922"/>
    </location>
</feature>
<feature type="transmembrane region" description="Helical" evidence="16">
    <location>
        <begin position="75"/>
        <end position="93"/>
    </location>
</feature>
<dbReference type="PRINTS" id="PR00344">
    <property type="entry name" value="BCTRLSENSOR"/>
</dbReference>
<feature type="transmembrane region" description="Helical" evidence="16">
    <location>
        <begin position="183"/>
        <end position="203"/>
    </location>
</feature>
<dbReference type="InterPro" id="IPR000700">
    <property type="entry name" value="PAS-assoc_C"/>
</dbReference>
<dbReference type="InterPro" id="IPR001610">
    <property type="entry name" value="PAC"/>
</dbReference>
<dbReference type="Proteomes" id="UP000433945">
    <property type="component" value="Unassembled WGS sequence"/>
</dbReference>
<dbReference type="GO" id="GO:0000155">
    <property type="term" value="F:phosphorelay sensor kinase activity"/>
    <property type="evidence" value="ECO:0007669"/>
    <property type="project" value="InterPro"/>
</dbReference>
<dbReference type="SMART" id="SM00086">
    <property type="entry name" value="PAC"/>
    <property type="match status" value="1"/>
</dbReference>
<keyword evidence="12" id="KW-0067">ATP-binding</keyword>
<dbReference type="InterPro" id="IPR003661">
    <property type="entry name" value="HisK_dim/P_dom"/>
</dbReference>